<dbReference type="PANTHER" id="PTHR11010:SF37">
    <property type="entry name" value="LYSOSOMAL PRO-X CARBOXYPEPTIDASE"/>
    <property type="match status" value="1"/>
</dbReference>
<dbReference type="InterPro" id="IPR008758">
    <property type="entry name" value="Peptidase_S28"/>
</dbReference>
<organism evidence="7 8">
    <name type="scientific">Vitis rotundifolia</name>
    <name type="common">Muscadine grape</name>
    <dbReference type="NCBI Taxonomy" id="103349"/>
    <lineage>
        <taxon>Eukaryota</taxon>
        <taxon>Viridiplantae</taxon>
        <taxon>Streptophyta</taxon>
        <taxon>Embryophyta</taxon>
        <taxon>Tracheophyta</taxon>
        <taxon>Spermatophyta</taxon>
        <taxon>Magnoliopsida</taxon>
        <taxon>eudicotyledons</taxon>
        <taxon>Gunneridae</taxon>
        <taxon>Pentapetalae</taxon>
        <taxon>rosids</taxon>
        <taxon>Vitales</taxon>
        <taxon>Vitaceae</taxon>
        <taxon>Viteae</taxon>
        <taxon>Vitis</taxon>
    </lineage>
</organism>
<evidence type="ECO:0000256" key="6">
    <source>
        <dbReference type="SAM" id="SignalP"/>
    </source>
</evidence>
<evidence type="ECO:0000256" key="5">
    <source>
        <dbReference type="ARBA" id="ARBA00023180"/>
    </source>
</evidence>
<dbReference type="EMBL" id="JARBHA010000013">
    <property type="protein sequence ID" value="KAJ9684741.1"/>
    <property type="molecule type" value="Genomic_DNA"/>
</dbReference>
<evidence type="ECO:0008006" key="9">
    <source>
        <dbReference type="Google" id="ProtNLM"/>
    </source>
</evidence>
<dbReference type="AlphaFoldDB" id="A0AA38Z966"/>
<dbReference type="GO" id="GO:0006508">
    <property type="term" value="P:proteolysis"/>
    <property type="evidence" value="ECO:0007669"/>
    <property type="project" value="UniProtKB-KW"/>
</dbReference>
<accession>A0AA38Z966</accession>
<dbReference type="FunFam" id="1.20.120.980:FF:000006">
    <property type="entry name" value="Serine carboxypeptidase S28 family protein"/>
    <property type="match status" value="1"/>
</dbReference>
<keyword evidence="3 6" id="KW-0732">Signal</keyword>
<evidence type="ECO:0000256" key="2">
    <source>
        <dbReference type="ARBA" id="ARBA00022670"/>
    </source>
</evidence>
<keyword evidence="8" id="KW-1185">Reference proteome</keyword>
<feature type="chain" id="PRO_5041291558" description="Lysosomal Pro-X carboxypeptidase" evidence="6">
    <location>
        <begin position="24"/>
        <end position="503"/>
    </location>
</feature>
<keyword evidence="4" id="KW-0378">Hydrolase</keyword>
<comment type="similarity">
    <text evidence="1">Belongs to the peptidase S28 family.</text>
</comment>
<keyword evidence="5" id="KW-0325">Glycoprotein</keyword>
<evidence type="ECO:0000256" key="4">
    <source>
        <dbReference type="ARBA" id="ARBA00022801"/>
    </source>
</evidence>
<evidence type="ECO:0000313" key="8">
    <source>
        <dbReference type="Proteomes" id="UP001168098"/>
    </source>
</evidence>
<keyword evidence="2" id="KW-0645">Protease</keyword>
<dbReference type="GO" id="GO:0070008">
    <property type="term" value="F:serine-type exopeptidase activity"/>
    <property type="evidence" value="ECO:0007669"/>
    <property type="project" value="InterPro"/>
</dbReference>
<evidence type="ECO:0000256" key="1">
    <source>
        <dbReference type="ARBA" id="ARBA00011079"/>
    </source>
</evidence>
<comment type="caution">
    <text evidence="7">The sequence shown here is derived from an EMBL/GenBank/DDBJ whole genome shotgun (WGS) entry which is preliminary data.</text>
</comment>
<gene>
    <name evidence="7" type="ORF">PVL29_016957</name>
</gene>
<dbReference type="GO" id="GO:0008239">
    <property type="term" value="F:dipeptidyl-peptidase activity"/>
    <property type="evidence" value="ECO:0007669"/>
    <property type="project" value="TreeGrafter"/>
</dbReference>
<evidence type="ECO:0000313" key="7">
    <source>
        <dbReference type="EMBL" id="KAJ9684741.1"/>
    </source>
</evidence>
<feature type="signal peptide" evidence="6">
    <location>
        <begin position="1"/>
        <end position="23"/>
    </location>
</feature>
<protein>
    <recommendedName>
        <fullName evidence="9">Lysosomal Pro-X carboxypeptidase</fullName>
    </recommendedName>
</protein>
<dbReference type="PANTHER" id="PTHR11010">
    <property type="entry name" value="PROTEASE S28 PRO-X CARBOXYPEPTIDASE-RELATED"/>
    <property type="match status" value="1"/>
</dbReference>
<dbReference type="Proteomes" id="UP001168098">
    <property type="component" value="Unassembled WGS sequence"/>
</dbReference>
<dbReference type="SUPFAM" id="SSF53474">
    <property type="entry name" value="alpha/beta-Hydrolases"/>
    <property type="match status" value="1"/>
</dbReference>
<dbReference type="Gene3D" id="3.40.50.1820">
    <property type="entry name" value="alpha/beta hydrolase"/>
    <property type="match status" value="1"/>
</dbReference>
<evidence type="ECO:0000256" key="3">
    <source>
        <dbReference type="ARBA" id="ARBA00022729"/>
    </source>
</evidence>
<dbReference type="Pfam" id="PF05577">
    <property type="entry name" value="Peptidase_S28"/>
    <property type="match status" value="1"/>
</dbReference>
<name>A0AA38Z966_VITRO</name>
<reference evidence="7 8" key="1">
    <citation type="journal article" date="2023" name="BMC Biotechnol.">
        <title>Vitis rotundifolia cv Carlos genome sequencing.</title>
        <authorList>
            <person name="Huff M."/>
            <person name="Hulse-Kemp A."/>
            <person name="Scheffler B."/>
            <person name="Youngblood R."/>
            <person name="Simpson S."/>
            <person name="Babiker E."/>
            <person name="Staton M."/>
        </authorList>
    </citation>
    <scope>NUCLEOTIDE SEQUENCE [LARGE SCALE GENOMIC DNA]</scope>
    <source>
        <tissue evidence="7">Leaf</tissue>
    </source>
</reference>
<dbReference type="InterPro" id="IPR042269">
    <property type="entry name" value="Ser_carbopepase_S28_SKS"/>
</dbReference>
<dbReference type="InterPro" id="IPR029058">
    <property type="entry name" value="AB_hydrolase_fold"/>
</dbReference>
<proteinExistence type="inferred from homology"/>
<sequence>MGTRAVSCLPWLILLFITASVSATPFRKIPRLGVHGGSSLGVLGGSSSLRTVSVNLSENFQTFFYPQTLDHFNYRPESYTTFQHRYMVNFNFWGGARSAAPIFVYLGEESDLDKDINSIGFLVENGARFGALLVYIEHRYYGKSNPFGSMEKSLQNASQRGYFNSGQALADYAEVIINLKKNLSADSSPVIVVGGSYGGLLAAWFRLKYPHVALGALASSAPILYFDDITPQDGYYSLVTKDFRDFSESCYNTIKDSWAEIDKAAAEANGLFNLSKKFRTCKPLESASQLKDYLETMYSVAAQYDRPPRYPVTIVCNGIDGGSQGTDILGRIFSGIVASGGNKSCYDMGQSSFPSETEEGWNWQVCSELAIPIGRGSNDTMFPAAPFDFKEYADSCRYSYGVTPRPHWITSYYGGHNIKLILKRFGSNIIFSNGLRDPYSSGGVLEDISHSIIAVHTPRGSHCLDILPSREDDPNWLVLQRNVEIEIIHGWLLKYYEDLLQSN</sequence>
<dbReference type="Gene3D" id="1.20.120.980">
    <property type="entry name" value="Serine carboxypeptidase S28, SKS domain"/>
    <property type="match status" value="1"/>
</dbReference>